<dbReference type="Gene3D" id="3.75.10.10">
    <property type="entry name" value="L-arginine/glycine Amidinotransferase, Chain A"/>
    <property type="match status" value="1"/>
</dbReference>
<dbReference type="STRING" id="273116.gene:9381258"/>
<dbReference type="HOGENOM" id="CLU_049514_0_0_2"/>
<reference evidence="2 3" key="1">
    <citation type="journal article" date="1999" name="Proc. Jpn. Acad.">
        <title>Determination of the complete genomic DNA sequence of Thermoplasma volvanium GSS1.</title>
        <authorList>
            <person name="Kawashima T."/>
            <person name="Yamamoto Y."/>
            <person name="Aramaki H."/>
            <person name="Nunoshiba T."/>
            <person name="Kawamoto T."/>
            <person name="Watanabe K."/>
            <person name="Yamazaki M."/>
            <person name="Kanehori K."/>
            <person name="Amano N."/>
            <person name="Ohya Y."/>
            <person name="Makino K."/>
            <person name="Suzuki M."/>
        </authorList>
    </citation>
    <scope>NUCLEOTIDE SEQUENCE [LARGE SCALE GENOMIC DNA]</scope>
    <source>
        <strain evidence="3">ATCC 51530 / DSM 4299 / JCM 9571 / NBRC 15438 / GSS1</strain>
    </source>
</reference>
<gene>
    <name evidence="2" type="ORF">TVG0464026</name>
</gene>
<dbReference type="PANTHER" id="PTHR47271:SF2">
    <property type="entry name" value="ARGININE DEIMINASE"/>
    <property type="match status" value="1"/>
</dbReference>
<dbReference type="KEGG" id="tvo:TVG0464026"/>
<dbReference type="SUPFAM" id="SSF55909">
    <property type="entry name" value="Pentein"/>
    <property type="match status" value="1"/>
</dbReference>
<dbReference type="AlphaFoldDB" id="Q97BH9"/>
<dbReference type="eggNOG" id="arCOG03108">
    <property type="taxonomic scope" value="Archaea"/>
</dbReference>
<dbReference type="EMBL" id="BA000011">
    <property type="protein sequence ID" value="BAB59618.1"/>
    <property type="molecule type" value="Genomic_DNA"/>
</dbReference>
<evidence type="ECO:0000313" key="2">
    <source>
        <dbReference type="EMBL" id="BAB59618.1"/>
    </source>
</evidence>
<dbReference type="InterPro" id="IPR003876">
    <property type="entry name" value="Arg_deiminase"/>
</dbReference>
<dbReference type="GeneID" id="1440993"/>
<dbReference type="GO" id="GO:0019546">
    <property type="term" value="P:L-arginine deiminase pathway"/>
    <property type="evidence" value="ECO:0007669"/>
    <property type="project" value="TreeGrafter"/>
</dbReference>
<dbReference type="RefSeq" id="WP_010916735.1">
    <property type="nucleotide sequence ID" value="NC_002689.2"/>
</dbReference>
<dbReference type="GO" id="GO:0016990">
    <property type="term" value="F:arginine deiminase activity"/>
    <property type="evidence" value="ECO:0007669"/>
    <property type="project" value="InterPro"/>
</dbReference>
<dbReference type="PhylomeDB" id="Q97BH9"/>
<name>Q97BH9_THEVO</name>
<accession>Q97BH9</accession>
<protein>
    <submittedName>
        <fullName evidence="2">Arginine deiminase</fullName>
    </submittedName>
</protein>
<dbReference type="PaxDb" id="273116-14324691"/>
<sequence length="418" mass="48095">MRARSEWSPLREVMIHRPSIEIEYAMLAPRPFLFERVFSVKKAIEEHIRLEEILRENGIKVYRLEEEIIKKADYDANFRELLLNYVRSIVHFYGRIEDIRRAENEFAENIRQIDSKTLLDYLILEPSIDLKNDYENSGNYPTVYSNIPLANLYFMRDQQAVADSGVIIGNMKREQRKSESDITSFVLLNVFGETDAFKMPQNAHFEGGDFMPAGDFAFIGTGSRTDYNGAFQALSSGKIDCDEVLVVENPKYEFSQEDNMVNMHLDTYFNLAGDGIAVTSTYLAKRAKARVYGKKSRSRYEKLSETNLYEYLKEKGFNFIDLTVPEQLAYSSNFLTISDRKIISVNVESVIKRLISQRAFDKSTEEVIKTELSKIGEKIFPNRKEIKDFGIDFIDAELIELTGGYGGAHCMTATLNRN</sequence>
<keyword evidence="3" id="KW-1185">Reference proteome</keyword>
<dbReference type="Proteomes" id="UP000001017">
    <property type="component" value="Chromosome"/>
</dbReference>
<evidence type="ECO:0000256" key="1">
    <source>
        <dbReference type="ARBA" id="ARBA00022801"/>
    </source>
</evidence>
<keyword evidence="1" id="KW-0378">Hydrolase</keyword>
<evidence type="ECO:0000313" key="3">
    <source>
        <dbReference type="Proteomes" id="UP000001017"/>
    </source>
</evidence>
<dbReference type="Pfam" id="PF02274">
    <property type="entry name" value="ADI"/>
    <property type="match status" value="1"/>
</dbReference>
<reference evidence="2 3" key="2">
    <citation type="journal article" date="2000" name="Proc. Natl. Acad. Sci. U.S.A.">
        <title>Archaeal adaptation to higher temperatures revealed by genomic sequence of Thermoplasma volcanium.</title>
        <authorList>
            <person name="Kawashima T."/>
            <person name="Amano N."/>
            <person name="Koike H."/>
            <person name="Makino S."/>
            <person name="Higuchi S."/>
            <person name="Kawashima-Ohya Y."/>
            <person name="Watanabe K."/>
            <person name="Yamazaki M."/>
            <person name="Kanehori K."/>
            <person name="Kawamoto T."/>
            <person name="Nunoshiba T."/>
            <person name="Yamamoto Y."/>
            <person name="Aramaki H."/>
            <person name="Makino K."/>
            <person name="Suzuki M."/>
        </authorList>
    </citation>
    <scope>NUCLEOTIDE SEQUENCE [LARGE SCALE GENOMIC DNA]</scope>
    <source>
        <strain evidence="3">ATCC 51530 / DSM 4299 / JCM 9571 / NBRC 15438 / GSS1</strain>
    </source>
</reference>
<dbReference type="PRINTS" id="PR01466">
    <property type="entry name" value="ARGDEIMINASE"/>
</dbReference>
<proteinExistence type="predicted"/>
<dbReference type="OrthoDB" id="371705at2157"/>
<dbReference type="PANTHER" id="PTHR47271">
    <property type="entry name" value="ARGININE DEIMINASE"/>
    <property type="match status" value="1"/>
</dbReference>
<organism evidence="2 3">
    <name type="scientific">Thermoplasma volcanium (strain ATCC 51530 / DSM 4299 / JCM 9571 / NBRC 15438 / GSS1)</name>
    <dbReference type="NCBI Taxonomy" id="273116"/>
    <lineage>
        <taxon>Archaea</taxon>
        <taxon>Methanobacteriati</taxon>
        <taxon>Thermoplasmatota</taxon>
        <taxon>Thermoplasmata</taxon>
        <taxon>Thermoplasmatales</taxon>
        <taxon>Thermoplasmataceae</taxon>
        <taxon>Thermoplasma</taxon>
    </lineage>
</organism>